<gene>
    <name evidence="4" type="ORF">BOTBODRAFT_70238</name>
</gene>
<keyword evidence="2" id="KW-1133">Transmembrane helix</keyword>
<keyword evidence="5" id="KW-1185">Reference proteome</keyword>
<sequence>MSSALETALLAFWALCCLCVFFLGGPPSAADAPPVRIDTGPSWTSCFLRLFTNFFKYILTTIGSIIMRALPLGTSASLAIKASSSVPHDFGYSVFLAFGLASATIFGIVLVFAYAINSRPHRSFGNMKRALHSTGSKMHQSLVTPASPSIFVPDTIPAPARIRREYYPTPVFSSNGTSWEQSPIPHTAAAFNLPIRSRTQSPISVHSISRSESSSPSVSSWTPSSSDVSSVLSEELSQLSIAVSVASSVSTAPSPTGPFATPFDTPSPAHAFTFGGNAGHATATTPAFPDSPDLFLLPPAVFPLPSINSLFRPLRTPGSERSERFDRVGHYHSRHTYGSPLLGSPRPVRVGGRS</sequence>
<organism evidence="4 5">
    <name type="scientific">Botryobasidium botryosum (strain FD-172 SS1)</name>
    <dbReference type="NCBI Taxonomy" id="930990"/>
    <lineage>
        <taxon>Eukaryota</taxon>
        <taxon>Fungi</taxon>
        <taxon>Dikarya</taxon>
        <taxon>Basidiomycota</taxon>
        <taxon>Agaricomycotina</taxon>
        <taxon>Agaricomycetes</taxon>
        <taxon>Cantharellales</taxon>
        <taxon>Botryobasidiaceae</taxon>
        <taxon>Botryobasidium</taxon>
    </lineage>
</organism>
<keyword evidence="2" id="KW-0472">Membrane</keyword>
<protein>
    <recommendedName>
        <fullName evidence="6">TRP C-terminal domain-containing protein</fullName>
    </recommendedName>
</protein>
<keyword evidence="2" id="KW-0812">Transmembrane</keyword>
<evidence type="ECO:0000313" key="4">
    <source>
        <dbReference type="EMBL" id="KDQ07697.1"/>
    </source>
</evidence>
<evidence type="ECO:0000256" key="3">
    <source>
        <dbReference type="SAM" id="SignalP"/>
    </source>
</evidence>
<dbReference type="HOGENOM" id="CLU_783012_0_0_1"/>
<evidence type="ECO:0000256" key="1">
    <source>
        <dbReference type="SAM" id="MobiDB-lite"/>
    </source>
</evidence>
<evidence type="ECO:0008006" key="6">
    <source>
        <dbReference type="Google" id="ProtNLM"/>
    </source>
</evidence>
<dbReference type="Proteomes" id="UP000027195">
    <property type="component" value="Unassembled WGS sequence"/>
</dbReference>
<feature type="transmembrane region" description="Helical" evidence="2">
    <location>
        <begin position="92"/>
        <end position="116"/>
    </location>
</feature>
<name>A0A067M745_BOTB1</name>
<feature type="transmembrane region" description="Helical" evidence="2">
    <location>
        <begin position="54"/>
        <end position="80"/>
    </location>
</feature>
<evidence type="ECO:0000256" key="2">
    <source>
        <dbReference type="SAM" id="Phobius"/>
    </source>
</evidence>
<feature type="region of interest" description="Disordered" evidence="1">
    <location>
        <begin position="204"/>
        <end position="224"/>
    </location>
</feature>
<dbReference type="AlphaFoldDB" id="A0A067M745"/>
<feature type="signal peptide" evidence="3">
    <location>
        <begin position="1"/>
        <end position="30"/>
    </location>
</feature>
<feature type="chain" id="PRO_5001641155" description="TRP C-terminal domain-containing protein" evidence="3">
    <location>
        <begin position="31"/>
        <end position="354"/>
    </location>
</feature>
<accession>A0A067M745</accession>
<dbReference type="EMBL" id="KL198102">
    <property type="protein sequence ID" value="KDQ07697.1"/>
    <property type="molecule type" value="Genomic_DNA"/>
</dbReference>
<proteinExistence type="predicted"/>
<dbReference type="InParanoid" id="A0A067M745"/>
<reference evidence="5" key="1">
    <citation type="journal article" date="2014" name="Proc. Natl. Acad. Sci. U.S.A.">
        <title>Extensive sampling of basidiomycete genomes demonstrates inadequacy of the white-rot/brown-rot paradigm for wood decay fungi.</title>
        <authorList>
            <person name="Riley R."/>
            <person name="Salamov A.A."/>
            <person name="Brown D.W."/>
            <person name="Nagy L.G."/>
            <person name="Floudas D."/>
            <person name="Held B.W."/>
            <person name="Levasseur A."/>
            <person name="Lombard V."/>
            <person name="Morin E."/>
            <person name="Otillar R."/>
            <person name="Lindquist E.A."/>
            <person name="Sun H."/>
            <person name="LaButti K.M."/>
            <person name="Schmutz J."/>
            <person name="Jabbour D."/>
            <person name="Luo H."/>
            <person name="Baker S.E."/>
            <person name="Pisabarro A.G."/>
            <person name="Walton J.D."/>
            <person name="Blanchette R.A."/>
            <person name="Henrissat B."/>
            <person name="Martin F."/>
            <person name="Cullen D."/>
            <person name="Hibbett D.S."/>
            <person name="Grigoriev I.V."/>
        </authorList>
    </citation>
    <scope>NUCLEOTIDE SEQUENCE [LARGE SCALE GENOMIC DNA]</scope>
    <source>
        <strain evidence="5">FD-172 SS1</strain>
    </source>
</reference>
<keyword evidence="3" id="KW-0732">Signal</keyword>
<evidence type="ECO:0000313" key="5">
    <source>
        <dbReference type="Proteomes" id="UP000027195"/>
    </source>
</evidence>